<protein>
    <submittedName>
        <fullName evidence="2">Type VI secretion system protein ImpJ</fullName>
    </submittedName>
</protein>
<evidence type="ECO:0000313" key="3">
    <source>
        <dbReference type="Proteomes" id="UP000561045"/>
    </source>
</evidence>
<feature type="compositionally biased region" description="Basic residues" evidence="1">
    <location>
        <begin position="20"/>
        <end position="33"/>
    </location>
</feature>
<keyword evidence="3" id="KW-1185">Reference proteome</keyword>
<feature type="region of interest" description="Disordered" evidence="1">
    <location>
        <begin position="1"/>
        <end position="33"/>
    </location>
</feature>
<proteinExistence type="predicted"/>
<gene>
    <name evidence="2" type="ORF">GGR36_002090</name>
</gene>
<sequence>MAPVRRSAGRKHKQQDLRRRGAAHRTTTRNSRIRRSSLKAAAKVLWGEGLFLRPQHFQRQDLYHESRVTELGRTLHPYAWGFRQIELDRDALASGVLRIDQVRASFPDGEFYAAPDADELPDPINLSQLDFARDTITFHLALAHLRSSGGNHAQPGDARTNARYRPATEPAADLYTRAAEADVMLLRKQPRLLSEFDAIEQFVTLPAVRIRKTSTGGFEIDPTFMAPAASIDALPPLVLMLRRMLDVLQAKCAALYGFHREPSKNIVEVRSGDIASFWLLHTASSAFARLSHLYRHPRLHPERLFEGLLEVAGALMTFSKSYTLDDLPTYDHADPSPGFFRLDRIVRELLETVISTRCATIALNEAKPSFFVGRLDSEKLGNGSAFYLSVAADMPPPELVDAVPLRFKLGAPDDVDKLVLSAMPGVKLTAAPQVPAAVPVRPGNYYFSIEPHGPLFERMLQAQSVALYVPSGFRELRVELFALVQ</sequence>
<dbReference type="PANTHER" id="PTHR35566:SF1">
    <property type="entry name" value="TYPE VI SECRETION SYSTEM BASEPLATE COMPONENT TSSK1"/>
    <property type="match status" value="1"/>
</dbReference>
<reference evidence="2 3" key="1">
    <citation type="submission" date="2020-08" db="EMBL/GenBank/DDBJ databases">
        <title>Genomic Encyclopedia of Type Strains, Phase IV (KMG-IV): sequencing the most valuable type-strain genomes for metagenomic binning, comparative biology and taxonomic classification.</title>
        <authorList>
            <person name="Goeker M."/>
        </authorList>
    </citation>
    <scope>NUCLEOTIDE SEQUENCE [LARGE SCALE GENOMIC DNA]</scope>
    <source>
        <strain evidence="2 3">DSM 106739</strain>
    </source>
</reference>
<name>A0A840BMA5_9RHOO</name>
<comment type="caution">
    <text evidence="2">The sequence shown here is derived from an EMBL/GenBank/DDBJ whole genome shotgun (WGS) entry which is preliminary data.</text>
</comment>
<evidence type="ECO:0000313" key="2">
    <source>
        <dbReference type="EMBL" id="MBB4012782.1"/>
    </source>
</evidence>
<dbReference type="Pfam" id="PF05936">
    <property type="entry name" value="T6SS_VasE"/>
    <property type="match status" value="1"/>
</dbReference>
<dbReference type="NCBIfam" id="TIGR03353">
    <property type="entry name" value="VI_chp_4"/>
    <property type="match status" value="1"/>
</dbReference>
<dbReference type="Proteomes" id="UP000561045">
    <property type="component" value="Unassembled WGS sequence"/>
</dbReference>
<dbReference type="PANTHER" id="PTHR35566">
    <property type="entry name" value="BLR3599 PROTEIN"/>
    <property type="match status" value="1"/>
</dbReference>
<dbReference type="InterPro" id="IPR010263">
    <property type="entry name" value="T6SS_TssK"/>
</dbReference>
<dbReference type="EMBL" id="JACIET010000001">
    <property type="protein sequence ID" value="MBB4012782.1"/>
    <property type="molecule type" value="Genomic_DNA"/>
</dbReference>
<evidence type="ECO:0000256" key="1">
    <source>
        <dbReference type="SAM" id="MobiDB-lite"/>
    </source>
</evidence>
<accession>A0A840BMA5</accession>
<dbReference type="AlphaFoldDB" id="A0A840BMA5"/>
<organism evidence="2 3">
    <name type="scientific">Niveibacterium umoris</name>
    <dbReference type="NCBI Taxonomy" id="1193620"/>
    <lineage>
        <taxon>Bacteria</taxon>
        <taxon>Pseudomonadati</taxon>
        <taxon>Pseudomonadota</taxon>
        <taxon>Betaproteobacteria</taxon>
        <taxon>Rhodocyclales</taxon>
        <taxon>Rhodocyclaceae</taxon>
        <taxon>Niveibacterium</taxon>
    </lineage>
</organism>